<dbReference type="PANTHER" id="PTHR30627:SF6">
    <property type="entry name" value="BETA-LACTAMASE YBXI-RELATED"/>
    <property type="match status" value="1"/>
</dbReference>
<keyword evidence="6" id="KW-0378">Hydrolase</keyword>
<dbReference type="PANTHER" id="PTHR30627">
    <property type="entry name" value="PEPTIDOGLYCAN D,D-TRANSPEPTIDASE"/>
    <property type="match status" value="1"/>
</dbReference>
<dbReference type="GO" id="GO:0071555">
    <property type="term" value="P:cell wall organization"/>
    <property type="evidence" value="ECO:0007669"/>
    <property type="project" value="TreeGrafter"/>
</dbReference>
<dbReference type="InterPro" id="IPR005311">
    <property type="entry name" value="PBP_dimer"/>
</dbReference>
<dbReference type="EC" id="3.5.2.6" evidence="4"/>
<feature type="coiled-coil region" evidence="9">
    <location>
        <begin position="78"/>
        <end position="105"/>
    </location>
</feature>
<keyword evidence="5" id="KW-0732">Signal</keyword>
<evidence type="ECO:0000259" key="12">
    <source>
        <dbReference type="Pfam" id="PF03717"/>
    </source>
</evidence>
<name>A0A955L027_9BACT</name>
<dbReference type="SUPFAM" id="SSF56601">
    <property type="entry name" value="beta-lactamase/transpeptidase-like"/>
    <property type="match status" value="1"/>
</dbReference>
<dbReference type="Gene3D" id="3.40.710.10">
    <property type="entry name" value="DD-peptidase/beta-lactamase superfamily"/>
    <property type="match status" value="1"/>
</dbReference>
<reference evidence="13" key="2">
    <citation type="journal article" date="2021" name="Microbiome">
        <title>Successional dynamics and alternative stable states in a saline activated sludge microbial community over 9 years.</title>
        <authorList>
            <person name="Wang Y."/>
            <person name="Ye J."/>
            <person name="Ju F."/>
            <person name="Liu L."/>
            <person name="Boyd J.A."/>
            <person name="Deng Y."/>
            <person name="Parks D.H."/>
            <person name="Jiang X."/>
            <person name="Yin X."/>
            <person name="Woodcroft B.J."/>
            <person name="Tyson G.W."/>
            <person name="Hugenholtz P."/>
            <person name="Polz M.F."/>
            <person name="Zhang T."/>
        </authorList>
    </citation>
    <scope>NUCLEOTIDE SEQUENCE</scope>
    <source>
        <strain evidence="13">HKST-UBA15</strain>
    </source>
</reference>
<dbReference type="InterPro" id="IPR001460">
    <property type="entry name" value="PCN-bd_Tpept"/>
</dbReference>
<evidence type="ECO:0000256" key="9">
    <source>
        <dbReference type="SAM" id="Coils"/>
    </source>
</evidence>
<dbReference type="InterPro" id="IPR050515">
    <property type="entry name" value="Beta-lactam/transpept"/>
</dbReference>
<organism evidence="13 14">
    <name type="scientific">Candidatus Dojkabacteria bacterium</name>
    <dbReference type="NCBI Taxonomy" id="2099670"/>
    <lineage>
        <taxon>Bacteria</taxon>
        <taxon>Candidatus Dojkabacteria</taxon>
    </lineage>
</organism>
<keyword evidence="7 10" id="KW-0472">Membrane</keyword>
<feature type="transmembrane region" description="Helical" evidence="10">
    <location>
        <begin position="12"/>
        <end position="31"/>
    </location>
</feature>
<keyword evidence="8" id="KW-0046">Antibiotic resistance</keyword>
<evidence type="ECO:0000256" key="5">
    <source>
        <dbReference type="ARBA" id="ARBA00022729"/>
    </source>
</evidence>
<keyword evidence="10" id="KW-1133">Transmembrane helix</keyword>
<dbReference type="GO" id="GO:0008658">
    <property type="term" value="F:penicillin binding"/>
    <property type="evidence" value="ECO:0007669"/>
    <property type="project" value="InterPro"/>
</dbReference>
<gene>
    <name evidence="13" type="ORF">KC675_00740</name>
</gene>
<dbReference type="Proteomes" id="UP000745577">
    <property type="component" value="Unassembled WGS sequence"/>
</dbReference>
<dbReference type="SUPFAM" id="SSF56519">
    <property type="entry name" value="Penicillin binding protein dimerisation domain"/>
    <property type="match status" value="1"/>
</dbReference>
<comment type="similarity">
    <text evidence="3">Belongs to the class-D beta-lactamase family.</text>
</comment>
<evidence type="ECO:0000256" key="3">
    <source>
        <dbReference type="ARBA" id="ARBA00007898"/>
    </source>
</evidence>
<dbReference type="GO" id="GO:0046677">
    <property type="term" value="P:response to antibiotic"/>
    <property type="evidence" value="ECO:0007669"/>
    <property type="project" value="UniProtKB-KW"/>
</dbReference>
<evidence type="ECO:0000256" key="2">
    <source>
        <dbReference type="ARBA" id="ARBA00004370"/>
    </source>
</evidence>
<keyword evidence="10" id="KW-0812">Transmembrane</keyword>
<feature type="domain" description="Penicillin-binding protein transpeptidase" evidence="11">
    <location>
        <begin position="264"/>
        <end position="571"/>
    </location>
</feature>
<evidence type="ECO:0000256" key="1">
    <source>
        <dbReference type="ARBA" id="ARBA00001526"/>
    </source>
</evidence>
<keyword evidence="9" id="KW-0175">Coiled coil</keyword>
<feature type="domain" description="Penicillin-binding protein dimerisation" evidence="12">
    <location>
        <begin position="53"/>
        <end position="216"/>
    </location>
</feature>
<evidence type="ECO:0000256" key="6">
    <source>
        <dbReference type="ARBA" id="ARBA00022801"/>
    </source>
</evidence>
<dbReference type="Pfam" id="PF03717">
    <property type="entry name" value="PBP_dimer"/>
    <property type="match status" value="1"/>
</dbReference>
<accession>A0A955L027</accession>
<dbReference type="GO" id="GO:0005886">
    <property type="term" value="C:plasma membrane"/>
    <property type="evidence" value="ECO:0007669"/>
    <property type="project" value="TreeGrafter"/>
</dbReference>
<evidence type="ECO:0000313" key="13">
    <source>
        <dbReference type="EMBL" id="MCA9379684.1"/>
    </source>
</evidence>
<comment type="caution">
    <text evidence="13">The sequence shown here is derived from an EMBL/GenBank/DDBJ whole genome shotgun (WGS) entry which is preliminary data.</text>
</comment>
<reference evidence="13" key="1">
    <citation type="submission" date="2020-04" db="EMBL/GenBank/DDBJ databases">
        <authorList>
            <person name="Zhang T."/>
        </authorList>
    </citation>
    <scope>NUCLEOTIDE SEQUENCE</scope>
    <source>
        <strain evidence="13">HKST-UBA15</strain>
    </source>
</reference>
<dbReference type="Pfam" id="PF00905">
    <property type="entry name" value="Transpeptidase"/>
    <property type="match status" value="1"/>
</dbReference>
<proteinExistence type="inferred from homology"/>
<evidence type="ECO:0000256" key="7">
    <source>
        <dbReference type="ARBA" id="ARBA00023136"/>
    </source>
</evidence>
<dbReference type="Gene3D" id="3.90.1310.10">
    <property type="entry name" value="Penicillin-binding protein 2a (Domain 2)"/>
    <property type="match status" value="1"/>
</dbReference>
<dbReference type="AlphaFoldDB" id="A0A955L027"/>
<sequence>MKVTSKFHSYKLSFIFTGFLLIFIAILFSLAKWQFVDKDEFIALANERYREIKIPAVRGSILASDETTLTFSEPRFDFYVWKSELEDAENKNKQTREEFVRKVSEVLLLTEDEINEKLDSEQLWIKLGDRITVAHRDQLLALTSDKSNKELEGLRFEYVNSRSYPEGSLASHVLGFYGYNDFGEPVGVGGIEQFWDRSLRPIEGVSNSEVDSYGNSIFLGDNTNETEAKPGLTLVTTIDKNLQAILEKMIQDGFTDYQPKSITGIIMDPKTGAIMAMTNFPNFDPNTYYNEKDGNIFGNKAITTPYEIGSVAKIFTVSAALDLKKIEFDEVILPNGHRGCEVITPNANPNGNCNDSRIQCICTYDKKPVNQPINVVDAMVTSDNVAFRNIGGKLSSEEFHDYLVRFGVGKISGVDLTGESTGVLPDADKWEYADNAVYSYGHGYQMTPLQAITGVSVIANEGKRMQPYVVDRVLNSDGTSKTFESKELMQVIDKKVADTTAQLMRAVYKKSLSETRYQELSEYNIGMKSGTALVPYRDKPGYSSEINATYVGFDNSPSKKFIMLIKIEEPQVGDLSFYNARMLWLDTFIAIKDYLAIPKDSNN</sequence>
<comment type="catalytic activity">
    <reaction evidence="1">
        <text>a beta-lactam + H2O = a substituted beta-amino acid</text>
        <dbReference type="Rhea" id="RHEA:20401"/>
        <dbReference type="ChEBI" id="CHEBI:15377"/>
        <dbReference type="ChEBI" id="CHEBI:35627"/>
        <dbReference type="ChEBI" id="CHEBI:140347"/>
        <dbReference type="EC" id="3.5.2.6"/>
    </reaction>
</comment>
<protein>
    <recommendedName>
        <fullName evidence="4">beta-lactamase</fullName>
        <ecNumber evidence="4">3.5.2.6</ecNumber>
    </recommendedName>
</protein>
<evidence type="ECO:0000259" key="11">
    <source>
        <dbReference type="Pfam" id="PF00905"/>
    </source>
</evidence>
<evidence type="ECO:0000313" key="14">
    <source>
        <dbReference type="Proteomes" id="UP000745577"/>
    </source>
</evidence>
<evidence type="ECO:0000256" key="8">
    <source>
        <dbReference type="ARBA" id="ARBA00023251"/>
    </source>
</evidence>
<evidence type="ECO:0000256" key="4">
    <source>
        <dbReference type="ARBA" id="ARBA00012865"/>
    </source>
</evidence>
<dbReference type="InterPro" id="IPR012338">
    <property type="entry name" value="Beta-lactam/transpept-like"/>
</dbReference>
<comment type="subcellular location">
    <subcellularLocation>
        <location evidence="2">Membrane</location>
    </subcellularLocation>
</comment>
<dbReference type="GO" id="GO:0008800">
    <property type="term" value="F:beta-lactamase activity"/>
    <property type="evidence" value="ECO:0007669"/>
    <property type="project" value="UniProtKB-EC"/>
</dbReference>
<dbReference type="EMBL" id="JAGQLL010000006">
    <property type="protein sequence ID" value="MCA9379684.1"/>
    <property type="molecule type" value="Genomic_DNA"/>
</dbReference>
<evidence type="ECO:0000256" key="10">
    <source>
        <dbReference type="SAM" id="Phobius"/>
    </source>
</evidence>
<dbReference type="InterPro" id="IPR036138">
    <property type="entry name" value="PBP_dimer_sf"/>
</dbReference>